<dbReference type="CDD" id="cd16841">
    <property type="entry name" value="RraA_family"/>
    <property type="match status" value="1"/>
</dbReference>
<comment type="cofactor">
    <cofactor evidence="1">
        <name>a divalent metal cation</name>
        <dbReference type="ChEBI" id="CHEBI:60240"/>
    </cofactor>
</comment>
<dbReference type="KEGG" id="yro:CH64_1782"/>
<dbReference type="Proteomes" id="UP000031914">
    <property type="component" value="Chromosome"/>
</dbReference>
<reference evidence="7 9" key="2">
    <citation type="submission" date="2015-03" db="EMBL/GenBank/DDBJ databases">
        <authorList>
            <person name="Murphy D."/>
        </authorList>
    </citation>
    <scope>NUCLEOTIDE SEQUENCE [LARGE SCALE GENOMIC DNA]</scope>
    <source>
        <strain evidence="7 9">68/02</strain>
    </source>
</reference>
<evidence type="ECO:0000313" key="8">
    <source>
        <dbReference type="Proteomes" id="UP000031914"/>
    </source>
</evidence>
<dbReference type="GO" id="GO:0046872">
    <property type="term" value="F:metal ion binding"/>
    <property type="evidence" value="ECO:0007669"/>
    <property type="project" value="UniProtKB-KW"/>
</dbReference>
<accession>A0A0U1HWZ6</accession>
<keyword evidence="8" id="KW-1185">Reference proteome</keyword>
<evidence type="ECO:0000256" key="5">
    <source>
        <dbReference type="PIRSR" id="PIRSR605493-1"/>
    </source>
</evidence>
<dbReference type="Proteomes" id="UP000042054">
    <property type="component" value="Unassembled WGS sequence"/>
</dbReference>
<dbReference type="Gene3D" id="3.50.30.40">
    <property type="entry name" value="Ribonuclease E inhibitor RraA/RraA-like"/>
    <property type="match status" value="1"/>
</dbReference>
<gene>
    <name evidence="6" type="ORF">CH64_1782</name>
    <name evidence="7" type="ORF">ERS008555_03504</name>
</gene>
<dbReference type="SUPFAM" id="SSF89562">
    <property type="entry name" value="RraA-like"/>
    <property type="match status" value="1"/>
</dbReference>
<dbReference type="AlphaFoldDB" id="A0A0U1HWZ6"/>
<dbReference type="InterPro" id="IPR036704">
    <property type="entry name" value="RraA/RraA-like_sf"/>
</dbReference>
<dbReference type="GO" id="GO:0032259">
    <property type="term" value="P:methylation"/>
    <property type="evidence" value="ECO:0007669"/>
    <property type="project" value="UniProtKB-KW"/>
</dbReference>
<keyword evidence="5" id="KW-0460">Magnesium</keyword>
<evidence type="ECO:0000313" key="7">
    <source>
        <dbReference type="EMBL" id="CQI95940.1"/>
    </source>
</evidence>
<dbReference type="InterPro" id="IPR005493">
    <property type="entry name" value="RraA/RraA-like"/>
</dbReference>
<name>A0A0U1HWZ6_YERRO</name>
<keyword evidence="6" id="KW-0808">Transferase</keyword>
<reference evidence="6 8" key="1">
    <citation type="journal article" date="2015" name="Genome Announc.">
        <title>Thirty-Two Complete Genome Assemblies of Nine Yersinia Species, Including Y. pestis, Y. pseudotuberculosis, and Y. enterocolitica.</title>
        <authorList>
            <person name="Johnson S.L."/>
            <person name="Daligault H.E."/>
            <person name="Davenport K.W."/>
            <person name="Jaissle J."/>
            <person name="Frey K.G."/>
            <person name="Ladner J.T."/>
            <person name="Broomall S.M."/>
            <person name="Bishop-Lilly K.A."/>
            <person name="Bruce D.C."/>
            <person name="Coyne S.R."/>
            <person name="Gibbons H.S."/>
            <person name="Lo C.C."/>
            <person name="Munk A.C."/>
            <person name="Rosenzweig C.N."/>
            <person name="Koroleva G.I."/>
            <person name="Palacios G.F."/>
            <person name="Redden C.L."/>
            <person name="Xu Y."/>
            <person name="Minogue T.D."/>
            <person name="Chain P.S."/>
        </authorList>
    </citation>
    <scope>NUCLEOTIDE SEQUENCE [LARGE SCALE GENOMIC DNA]</scope>
    <source>
        <strain evidence="6 8">YRA</strain>
    </source>
</reference>
<proteinExistence type="predicted"/>
<dbReference type="STRING" id="29485.CH64_1782"/>
<feature type="binding site" evidence="5">
    <location>
        <position position="137"/>
    </location>
    <ligand>
        <name>substrate</name>
    </ligand>
</feature>
<evidence type="ECO:0000256" key="3">
    <source>
        <dbReference type="ARBA" id="ARBA00029596"/>
    </source>
</evidence>
<dbReference type="GO" id="GO:0008168">
    <property type="term" value="F:methyltransferase activity"/>
    <property type="evidence" value="ECO:0007669"/>
    <property type="project" value="UniProtKB-KW"/>
</dbReference>
<dbReference type="EMBL" id="CP009787">
    <property type="protein sequence ID" value="AJJ11533.1"/>
    <property type="molecule type" value="Genomic_DNA"/>
</dbReference>
<evidence type="ECO:0000256" key="2">
    <source>
        <dbReference type="ARBA" id="ARBA00016549"/>
    </source>
</evidence>
<organism evidence="7 9">
    <name type="scientific">Yersinia rohdei</name>
    <dbReference type="NCBI Taxonomy" id="29485"/>
    <lineage>
        <taxon>Bacteria</taxon>
        <taxon>Pseudomonadati</taxon>
        <taxon>Pseudomonadota</taxon>
        <taxon>Gammaproteobacteria</taxon>
        <taxon>Enterobacterales</taxon>
        <taxon>Yersiniaceae</taxon>
        <taxon>Yersinia</taxon>
    </lineage>
</organism>
<comment type="cofactor">
    <cofactor evidence="5">
        <name>Mg(2+)</name>
        <dbReference type="ChEBI" id="CHEBI:18420"/>
    </cofactor>
</comment>
<feature type="binding site" evidence="5">
    <location>
        <position position="138"/>
    </location>
    <ligand>
        <name>Mg(2+)</name>
        <dbReference type="ChEBI" id="CHEBI:18420"/>
    </ligand>
</feature>
<dbReference type="Pfam" id="PF03737">
    <property type="entry name" value="RraA-like"/>
    <property type="match status" value="1"/>
</dbReference>
<sequence length="237" mass="25768">MGLTMPFELISPKLLTEFKEKQISTSTVIDILDSMNAGYALSPEIHAINLSDHYLVAQAYTVCWKMVRKGGDILQLQPSTWSQVSRFLIPELHTGTGLVYVAGAGPLVTHAALAGGMSCTYFEKLGFAGVVLGGAVRDLRELKQLSIPILASNPIPTDTQGAYWVAETGTRCQIEQVTIESGDLIVSDINGTVVVPLELTERLLQQALDIDSTENTMLDKIRRGARLPELITLTGRI</sequence>
<dbReference type="EMBL" id="CTKE01000021">
    <property type="protein sequence ID" value="CQI95940.1"/>
    <property type="molecule type" value="Genomic_DNA"/>
</dbReference>
<evidence type="ECO:0000313" key="6">
    <source>
        <dbReference type="EMBL" id="AJJ11533.1"/>
    </source>
</evidence>
<dbReference type="PANTHER" id="PTHR33254">
    <property type="entry name" value="4-HYDROXY-4-METHYL-2-OXOGLUTARATE ALDOLASE 3-RELATED"/>
    <property type="match status" value="1"/>
</dbReference>
<evidence type="ECO:0000256" key="1">
    <source>
        <dbReference type="ARBA" id="ARBA00001968"/>
    </source>
</evidence>
<evidence type="ECO:0000313" key="9">
    <source>
        <dbReference type="Proteomes" id="UP000042054"/>
    </source>
</evidence>
<keyword evidence="5" id="KW-0479">Metal-binding</keyword>
<protein>
    <recommendedName>
        <fullName evidence="2">Putative 4-hydroxy-4-methyl-2-oxoglutarate aldolase</fullName>
    </recommendedName>
    <alternativeName>
        <fullName evidence="3">Regulator of ribonuclease activity homolog</fullName>
    </alternativeName>
    <alternativeName>
        <fullName evidence="4">RraA-like protein</fullName>
    </alternativeName>
</protein>
<dbReference type="PANTHER" id="PTHR33254:SF4">
    <property type="entry name" value="4-HYDROXY-4-METHYL-2-OXOGLUTARATE ALDOLASE 3-RELATED"/>
    <property type="match status" value="1"/>
</dbReference>
<keyword evidence="6" id="KW-0489">Methyltransferase</keyword>
<evidence type="ECO:0000256" key="4">
    <source>
        <dbReference type="ARBA" id="ARBA00030169"/>
    </source>
</evidence>